<reference evidence="2 3" key="1">
    <citation type="submission" date="2014-11" db="EMBL/GenBank/DDBJ databases">
        <title>Genome sequence of Flavihumibacter solisilvae 3-3.</title>
        <authorList>
            <person name="Zhou G."/>
            <person name="Li M."/>
            <person name="Wang G."/>
        </authorList>
    </citation>
    <scope>NUCLEOTIDE SEQUENCE [LARGE SCALE GENOMIC DNA]</scope>
    <source>
        <strain evidence="2 3">3-3</strain>
    </source>
</reference>
<comment type="caution">
    <text evidence="2">The sequence shown here is derived from an EMBL/GenBank/DDBJ whole genome shotgun (WGS) entry which is preliminary data.</text>
</comment>
<dbReference type="AlphaFoldDB" id="A0A0C1L3X2"/>
<protein>
    <recommendedName>
        <fullName evidence="4">Transmembrane protein</fullName>
    </recommendedName>
</protein>
<accession>A0A0C1L3X2</accession>
<keyword evidence="3" id="KW-1185">Reference proteome</keyword>
<feature type="transmembrane region" description="Helical" evidence="1">
    <location>
        <begin position="17"/>
        <end position="40"/>
    </location>
</feature>
<evidence type="ECO:0000256" key="1">
    <source>
        <dbReference type="SAM" id="Phobius"/>
    </source>
</evidence>
<name>A0A0C1L3X2_9BACT</name>
<gene>
    <name evidence="2" type="ORF">OI18_09650</name>
</gene>
<keyword evidence="1" id="KW-0472">Membrane</keyword>
<dbReference type="OrthoDB" id="9846343at2"/>
<dbReference type="RefSeq" id="WP_039139404.1">
    <property type="nucleotide sequence ID" value="NZ_JSVC01000010.1"/>
</dbReference>
<evidence type="ECO:0000313" key="3">
    <source>
        <dbReference type="Proteomes" id="UP000031408"/>
    </source>
</evidence>
<proteinExistence type="predicted"/>
<keyword evidence="1" id="KW-1133">Transmembrane helix</keyword>
<keyword evidence="1" id="KW-0812">Transmembrane</keyword>
<dbReference type="EMBL" id="JSVC01000010">
    <property type="protein sequence ID" value="KIC94737.1"/>
    <property type="molecule type" value="Genomic_DNA"/>
</dbReference>
<organism evidence="2 3">
    <name type="scientific">Flavihumibacter solisilvae</name>
    <dbReference type="NCBI Taxonomy" id="1349421"/>
    <lineage>
        <taxon>Bacteria</taxon>
        <taxon>Pseudomonadati</taxon>
        <taxon>Bacteroidota</taxon>
        <taxon>Chitinophagia</taxon>
        <taxon>Chitinophagales</taxon>
        <taxon>Chitinophagaceae</taxon>
        <taxon>Flavihumibacter</taxon>
    </lineage>
</organism>
<dbReference type="Proteomes" id="UP000031408">
    <property type="component" value="Unassembled WGS sequence"/>
</dbReference>
<evidence type="ECO:0000313" key="2">
    <source>
        <dbReference type="EMBL" id="KIC94737.1"/>
    </source>
</evidence>
<dbReference type="STRING" id="1349421.OI18_09650"/>
<sequence>MNNQVTRYCPSLYRFRWLATCMAVFFMVALTSTLVSLPFASRQNRTVILNTVEEEAGSTTNTFNEEHKSGKSLHGHFFDFDSFMQLNRVAVKYDVPRSVNILSSSHSRRIIQPPEC</sequence>
<evidence type="ECO:0008006" key="4">
    <source>
        <dbReference type="Google" id="ProtNLM"/>
    </source>
</evidence>